<dbReference type="Proteomes" id="UP001190700">
    <property type="component" value="Unassembled WGS sequence"/>
</dbReference>
<keyword evidence="3" id="KW-1185">Reference proteome</keyword>
<gene>
    <name evidence="2" type="ORF">CYMTET_13410</name>
</gene>
<dbReference type="AlphaFoldDB" id="A0AAE0GI77"/>
<dbReference type="EMBL" id="LGRX02005333">
    <property type="protein sequence ID" value="KAK3278669.1"/>
    <property type="molecule type" value="Genomic_DNA"/>
</dbReference>
<comment type="caution">
    <text evidence="2">The sequence shown here is derived from an EMBL/GenBank/DDBJ whole genome shotgun (WGS) entry which is preliminary data.</text>
</comment>
<accession>A0AAE0GI77</accession>
<feature type="compositionally biased region" description="Basic and acidic residues" evidence="1">
    <location>
        <begin position="90"/>
        <end position="99"/>
    </location>
</feature>
<feature type="compositionally biased region" description="Low complexity" evidence="1">
    <location>
        <begin position="53"/>
        <end position="62"/>
    </location>
</feature>
<evidence type="ECO:0000313" key="3">
    <source>
        <dbReference type="Proteomes" id="UP001190700"/>
    </source>
</evidence>
<protein>
    <submittedName>
        <fullName evidence="2">Uncharacterized protein</fullName>
    </submittedName>
</protein>
<sequence length="219" mass="24765">MPGCGQAHLGPPETYPFYEEIMVREQKQRRKWRREASARAGTTTAPGNRTTIAQRSASARQARPVEPTESGGEASKPPTQRKKPSAAWSENKHVEKPDLSRMFPKIRGRDPHSLASFYYGSPVAIAEDGKLKVDQCYIDAVKPRAPQRLLPQTNTEFLINQGSKGYTNKHMLEDRADYLKVFNSDMCRIEPHYRRKPGMCMSFGKHSKACVTSRYSIAH</sequence>
<evidence type="ECO:0000313" key="2">
    <source>
        <dbReference type="EMBL" id="KAK3278669.1"/>
    </source>
</evidence>
<name>A0AAE0GI77_9CHLO</name>
<reference evidence="2 3" key="1">
    <citation type="journal article" date="2015" name="Genome Biol. Evol.">
        <title>Comparative Genomics of a Bacterivorous Green Alga Reveals Evolutionary Causalities and Consequences of Phago-Mixotrophic Mode of Nutrition.</title>
        <authorList>
            <person name="Burns J.A."/>
            <person name="Paasch A."/>
            <person name="Narechania A."/>
            <person name="Kim E."/>
        </authorList>
    </citation>
    <scope>NUCLEOTIDE SEQUENCE [LARGE SCALE GENOMIC DNA]</scope>
    <source>
        <strain evidence="2 3">PLY_AMNH</strain>
    </source>
</reference>
<proteinExistence type="predicted"/>
<feature type="compositionally biased region" description="Polar residues" evidence="1">
    <location>
        <begin position="40"/>
        <end position="52"/>
    </location>
</feature>
<feature type="region of interest" description="Disordered" evidence="1">
    <location>
        <begin position="28"/>
        <end position="105"/>
    </location>
</feature>
<organism evidence="2 3">
    <name type="scientific">Cymbomonas tetramitiformis</name>
    <dbReference type="NCBI Taxonomy" id="36881"/>
    <lineage>
        <taxon>Eukaryota</taxon>
        <taxon>Viridiplantae</taxon>
        <taxon>Chlorophyta</taxon>
        <taxon>Pyramimonadophyceae</taxon>
        <taxon>Pyramimonadales</taxon>
        <taxon>Pyramimonadaceae</taxon>
        <taxon>Cymbomonas</taxon>
    </lineage>
</organism>
<evidence type="ECO:0000256" key="1">
    <source>
        <dbReference type="SAM" id="MobiDB-lite"/>
    </source>
</evidence>